<dbReference type="GO" id="GO:0019264">
    <property type="term" value="P:glycine biosynthetic process from serine"/>
    <property type="evidence" value="ECO:0007669"/>
    <property type="project" value="UniProtKB-UniRule"/>
</dbReference>
<comment type="caution">
    <text evidence="6">Lacks conserved residue(s) required for the propagation of feature annotation.</text>
</comment>
<comment type="caution">
    <text evidence="9">The sequence shown here is derived from an EMBL/GenBank/DDBJ whole genome shotgun (WGS) entry which is preliminary data.</text>
</comment>
<comment type="function">
    <text evidence="6">Catalyzes the reversible interconversion of serine and glycine with tetrahydrofolate (THF) serving as the one-carbon carrier. This reaction serves as the major source of one-carbon groups required for the biosynthesis of purines, thymidylate, methionine, and other important biomolecules. Also exhibits THF-independent aldolase activity toward beta-hydroxyamino acids, producing glycine and aldehydes, via a retro-aldol mechanism.</text>
</comment>
<accession>A0A928TPJ3</accession>
<sequence>MSIKQTDAEIFELLRAEEQRQQEGLTLIPSENHTSREVLEALSSVFSDKYAEGYPGRRYYAGNDIADRLESLVQERAKALFGVPYANVQPYSGSPANFAVLLALLEPGDPFMGLDLLHGGHLTHGWKANATSRLWKSIPYHVDANGRIDLAEVEAMTLAEKPKLIWCGGTALPRAIPFSDFSRIADTVGAYLVADISHISGLIAGGTHESPVSHVHAVTTTTHKTLRGPRGAMILATEKGIKKDPELPQKIDKTIIPGLQGGPHLNTIAALGVALKEASTPAFAEYAARVVENARTLADALVESGFTLVSGGTDNHLLLLDLTPGGSGRGVLFHEALERIGIYTNKNTVPNDPSSPFYPSGLRIGTPAVTTRGMSATDMKHIASFIAQVGEHLKNVSIPPDAAERKSALAAFRETLATDPFYDTLRADVRSLCLRYPIPGAA</sequence>
<comment type="subunit">
    <text evidence="6">Homodimer.</text>
</comment>
<dbReference type="Proteomes" id="UP000710385">
    <property type="component" value="Unassembled WGS sequence"/>
</dbReference>
<keyword evidence="3 6" id="KW-0554">One-carbon metabolism</keyword>
<dbReference type="GO" id="GO:0035999">
    <property type="term" value="P:tetrahydrofolate interconversion"/>
    <property type="evidence" value="ECO:0007669"/>
    <property type="project" value="UniProtKB-UniRule"/>
</dbReference>
<dbReference type="CDD" id="cd00378">
    <property type="entry name" value="SHMT"/>
    <property type="match status" value="1"/>
</dbReference>
<protein>
    <recommendedName>
        <fullName evidence="6">Serine hydroxymethyltransferase</fullName>
        <shortName evidence="6">SHMT</shortName>
        <shortName evidence="6">Serine methylase</shortName>
        <ecNumber evidence="6">2.1.2.1</ecNumber>
    </recommendedName>
</protein>
<reference evidence="9" key="1">
    <citation type="submission" date="2020-05" db="EMBL/GenBank/DDBJ databases">
        <title>High-Quality Genomes of Partial-Nitritation/Anammox System by Hierarchical Clustering Based Hybrid Assembly.</title>
        <authorList>
            <person name="Liu L."/>
            <person name="Wang Y."/>
            <person name="Che Y."/>
            <person name="Chen Y."/>
            <person name="Xia Y."/>
            <person name="Luo R."/>
            <person name="Cheng S.H."/>
            <person name="Zheng C."/>
            <person name="Zhang T."/>
        </authorList>
    </citation>
    <scope>NUCLEOTIDE SEQUENCE</scope>
    <source>
        <strain evidence="9">H1_PAT1</strain>
    </source>
</reference>
<keyword evidence="6" id="KW-0028">Amino-acid biosynthesis</keyword>
<evidence type="ECO:0000256" key="7">
    <source>
        <dbReference type="PIRSR" id="PIRSR000412-50"/>
    </source>
</evidence>
<comment type="pathway">
    <text evidence="6">One-carbon metabolism; tetrahydrofolate interconversion.</text>
</comment>
<evidence type="ECO:0000313" key="9">
    <source>
        <dbReference type="EMBL" id="MBE7524862.1"/>
    </source>
</evidence>
<feature type="site" description="Plays an important role in substrate specificity" evidence="6">
    <location>
        <position position="223"/>
    </location>
</feature>
<dbReference type="GO" id="GO:0030170">
    <property type="term" value="F:pyridoxal phosphate binding"/>
    <property type="evidence" value="ECO:0007669"/>
    <property type="project" value="UniProtKB-UniRule"/>
</dbReference>
<dbReference type="Pfam" id="PF00464">
    <property type="entry name" value="SHMT"/>
    <property type="match status" value="1"/>
</dbReference>
<dbReference type="Gene3D" id="3.90.1150.10">
    <property type="entry name" value="Aspartate Aminotransferase, domain 1"/>
    <property type="match status" value="1"/>
</dbReference>
<evidence type="ECO:0000256" key="5">
    <source>
        <dbReference type="ARBA" id="ARBA00022898"/>
    </source>
</evidence>
<dbReference type="NCBIfam" id="NF000586">
    <property type="entry name" value="PRK00011.1"/>
    <property type="match status" value="1"/>
</dbReference>
<dbReference type="PANTHER" id="PTHR11680">
    <property type="entry name" value="SERINE HYDROXYMETHYLTRANSFERASE"/>
    <property type="match status" value="1"/>
</dbReference>
<evidence type="ECO:0000256" key="2">
    <source>
        <dbReference type="ARBA" id="ARBA00006376"/>
    </source>
</evidence>
<dbReference type="InterPro" id="IPR015422">
    <property type="entry name" value="PyrdxlP-dep_Trfase_small"/>
</dbReference>
<evidence type="ECO:0000256" key="3">
    <source>
        <dbReference type="ARBA" id="ARBA00022563"/>
    </source>
</evidence>
<dbReference type="GO" id="GO:0004372">
    <property type="term" value="F:glycine hydroxymethyltransferase activity"/>
    <property type="evidence" value="ECO:0007669"/>
    <property type="project" value="UniProtKB-UniRule"/>
</dbReference>
<dbReference type="PANTHER" id="PTHR11680:SF35">
    <property type="entry name" value="SERINE HYDROXYMETHYLTRANSFERASE 1"/>
    <property type="match status" value="1"/>
</dbReference>
<proteinExistence type="inferred from homology"/>
<evidence type="ECO:0000256" key="6">
    <source>
        <dbReference type="HAMAP-Rule" id="MF_00051"/>
    </source>
</evidence>
<evidence type="ECO:0000256" key="4">
    <source>
        <dbReference type="ARBA" id="ARBA00022679"/>
    </source>
</evidence>
<feature type="binding site" evidence="6">
    <location>
        <position position="116"/>
    </location>
    <ligand>
        <name>(6S)-5,6,7,8-tetrahydrofolate</name>
        <dbReference type="ChEBI" id="CHEBI:57453"/>
    </ligand>
</feature>
<dbReference type="Gene3D" id="3.40.640.10">
    <property type="entry name" value="Type I PLP-dependent aspartate aminotransferase-like (Major domain)"/>
    <property type="match status" value="1"/>
</dbReference>
<dbReference type="InterPro" id="IPR001085">
    <property type="entry name" value="Ser_HO-MeTrfase"/>
</dbReference>
<dbReference type="PIRSF" id="PIRSF000412">
    <property type="entry name" value="SHMT"/>
    <property type="match status" value="1"/>
</dbReference>
<feature type="binding site" evidence="6">
    <location>
        <begin position="120"/>
        <end position="122"/>
    </location>
    <ligand>
        <name>(6S)-5,6,7,8-tetrahydrofolate</name>
        <dbReference type="ChEBI" id="CHEBI:57453"/>
    </ligand>
</feature>
<dbReference type="PROSITE" id="PS00096">
    <property type="entry name" value="SHMT"/>
    <property type="match status" value="1"/>
</dbReference>
<evidence type="ECO:0000256" key="1">
    <source>
        <dbReference type="ARBA" id="ARBA00001933"/>
    </source>
</evidence>
<organism evidence="9 10">
    <name type="scientific">candidate division WWE3 bacterium</name>
    <dbReference type="NCBI Taxonomy" id="2053526"/>
    <lineage>
        <taxon>Bacteria</taxon>
        <taxon>Katanobacteria</taxon>
    </lineage>
</organism>
<name>A0A928TPJ3_UNCKA</name>
<comment type="subcellular location">
    <subcellularLocation>
        <location evidence="6">Cytoplasm</location>
    </subcellularLocation>
</comment>
<feature type="modified residue" description="N6-(pyridoxal phosphate)lysine" evidence="6 7">
    <location>
        <position position="224"/>
    </location>
</feature>
<evidence type="ECO:0000259" key="8">
    <source>
        <dbReference type="Pfam" id="PF00464"/>
    </source>
</evidence>
<dbReference type="InterPro" id="IPR015424">
    <property type="entry name" value="PyrdxlP-dep_Trfase"/>
</dbReference>
<dbReference type="EMBL" id="JABTTY010000001">
    <property type="protein sequence ID" value="MBE7524862.1"/>
    <property type="molecule type" value="Genomic_DNA"/>
</dbReference>
<dbReference type="InterPro" id="IPR039429">
    <property type="entry name" value="SHMT-like_dom"/>
</dbReference>
<feature type="domain" description="Serine hydroxymethyltransferase-like" evidence="8">
    <location>
        <begin position="3"/>
        <end position="386"/>
    </location>
</feature>
<keyword evidence="5 6" id="KW-0663">Pyridoxal phosphate</keyword>
<dbReference type="EC" id="2.1.2.1" evidence="6"/>
<dbReference type="HAMAP" id="MF_00051">
    <property type="entry name" value="SHMT"/>
    <property type="match status" value="1"/>
</dbReference>
<comment type="cofactor">
    <cofactor evidence="1 6 7">
        <name>pyridoxal 5'-phosphate</name>
        <dbReference type="ChEBI" id="CHEBI:597326"/>
    </cofactor>
</comment>
<dbReference type="InterPro" id="IPR049943">
    <property type="entry name" value="Ser_HO-MeTrfase-like"/>
</dbReference>
<feature type="binding site" evidence="6">
    <location>
        <begin position="355"/>
        <end position="357"/>
    </location>
    <ligand>
        <name>(6S)-5,6,7,8-tetrahydrofolate</name>
        <dbReference type="ChEBI" id="CHEBI:57453"/>
    </ligand>
</feature>
<keyword evidence="4 6" id="KW-0808">Transferase</keyword>
<dbReference type="SUPFAM" id="SSF53383">
    <property type="entry name" value="PLP-dependent transferases"/>
    <property type="match status" value="1"/>
</dbReference>
<gene>
    <name evidence="6" type="primary">glyA</name>
    <name evidence="9" type="ORF">HS096_00470</name>
</gene>
<dbReference type="AlphaFoldDB" id="A0A928TPJ3"/>
<dbReference type="InterPro" id="IPR015421">
    <property type="entry name" value="PyrdxlP-dep_Trfase_major"/>
</dbReference>
<comment type="catalytic activity">
    <reaction evidence="6">
        <text>(6R)-5,10-methylene-5,6,7,8-tetrahydrofolate + glycine + H2O = (6S)-5,6,7,8-tetrahydrofolate + L-serine</text>
        <dbReference type="Rhea" id="RHEA:15481"/>
        <dbReference type="ChEBI" id="CHEBI:15377"/>
        <dbReference type="ChEBI" id="CHEBI:15636"/>
        <dbReference type="ChEBI" id="CHEBI:33384"/>
        <dbReference type="ChEBI" id="CHEBI:57305"/>
        <dbReference type="ChEBI" id="CHEBI:57453"/>
        <dbReference type="EC" id="2.1.2.1"/>
    </reaction>
</comment>
<dbReference type="GO" id="GO:0005737">
    <property type="term" value="C:cytoplasm"/>
    <property type="evidence" value="ECO:0007669"/>
    <property type="project" value="UniProtKB-SubCell"/>
</dbReference>
<comment type="pathway">
    <text evidence="6">Amino-acid biosynthesis; glycine biosynthesis; glycine from L-serine: step 1/1.</text>
</comment>
<evidence type="ECO:0000313" key="10">
    <source>
        <dbReference type="Proteomes" id="UP000710385"/>
    </source>
</evidence>
<keyword evidence="6" id="KW-0963">Cytoplasm</keyword>
<dbReference type="InterPro" id="IPR019798">
    <property type="entry name" value="Ser_HO-MeTrfase_PLP_BS"/>
</dbReference>
<comment type="similarity">
    <text evidence="2 6">Belongs to the SHMT family.</text>
</comment>